<keyword evidence="4" id="KW-0067">ATP-binding</keyword>
<protein>
    <recommendedName>
        <fullName evidence="12">ATPase AAA-type core domain-containing protein</fullName>
    </recommendedName>
</protein>
<dbReference type="OMA" id="MNSDEEM"/>
<feature type="compositionally biased region" description="Polar residues" evidence="6">
    <location>
        <begin position="274"/>
        <end position="291"/>
    </location>
</feature>
<dbReference type="Gene3D" id="3.40.50.300">
    <property type="entry name" value="P-loop containing nucleotide triphosphate hydrolases"/>
    <property type="match status" value="1"/>
</dbReference>
<organism evidence="10 11">
    <name type="scientific">Chenopodium quinoa</name>
    <name type="common">Quinoa</name>
    <dbReference type="NCBI Taxonomy" id="63459"/>
    <lineage>
        <taxon>Eukaryota</taxon>
        <taxon>Viridiplantae</taxon>
        <taxon>Streptophyta</taxon>
        <taxon>Embryophyta</taxon>
        <taxon>Tracheophyta</taxon>
        <taxon>Spermatophyta</taxon>
        <taxon>Magnoliopsida</taxon>
        <taxon>eudicotyledons</taxon>
        <taxon>Gunneridae</taxon>
        <taxon>Pentapetalae</taxon>
        <taxon>Caryophyllales</taxon>
        <taxon>Chenopodiaceae</taxon>
        <taxon>Chenopodioideae</taxon>
        <taxon>Atripliceae</taxon>
        <taxon>Chenopodium</taxon>
    </lineage>
</organism>
<comment type="similarity">
    <text evidence="4">Belongs to the AAA ATPase family.</text>
</comment>
<dbReference type="PROSITE" id="PS00674">
    <property type="entry name" value="AAA"/>
    <property type="match status" value="1"/>
</dbReference>
<name>A0A803M1D3_CHEQI</name>
<evidence type="ECO:0000259" key="8">
    <source>
        <dbReference type="Pfam" id="PF14363"/>
    </source>
</evidence>
<dbReference type="Pfam" id="PF14363">
    <property type="entry name" value="AAA_assoc"/>
    <property type="match status" value="1"/>
</dbReference>
<keyword evidence="4" id="KW-0547">Nucleotide-binding</keyword>
<keyword evidence="2" id="KW-0378">Hydrolase</keyword>
<reference evidence="10" key="2">
    <citation type="submission" date="2021-03" db="UniProtKB">
        <authorList>
            <consortium name="EnsemblPlants"/>
        </authorList>
    </citation>
    <scope>IDENTIFICATION</scope>
</reference>
<dbReference type="InterPro" id="IPR025753">
    <property type="entry name" value="AAA_N_dom"/>
</dbReference>
<dbReference type="GO" id="GO:0005524">
    <property type="term" value="F:ATP binding"/>
    <property type="evidence" value="ECO:0007669"/>
    <property type="project" value="UniProtKB-KW"/>
</dbReference>
<evidence type="ECO:0000256" key="4">
    <source>
        <dbReference type="RuleBase" id="RU003651"/>
    </source>
</evidence>
<dbReference type="InterPro" id="IPR003959">
    <property type="entry name" value="ATPase_AAA_core"/>
</dbReference>
<dbReference type="GO" id="GO:0016887">
    <property type="term" value="F:ATP hydrolysis activity"/>
    <property type="evidence" value="ECO:0007669"/>
    <property type="project" value="InterPro"/>
</dbReference>
<evidence type="ECO:0000313" key="11">
    <source>
        <dbReference type="Proteomes" id="UP000596660"/>
    </source>
</evidence>
<dbReference type="AlphaFoldDB" id="A0A803M1D3"/>
<evidence type="ECO:0000313" key="10">
    <source>
        <dbReference type="EnsemblPlants" id="AUR62021765-RA:cds"/>
    </source>
</evidence>
<feature type="domain" description="ATPase AAA-type core" evidence="7">
    <location>
        <begin position="251"/>
        <end position="343"/>
    </location>
</feature>
<evidence type="ECO:0000256" key="3">
    <source>
        <dbReference type="ARBA" id="ARBA00022842"/>
    </source>
</evidence>
<evidence type="ECO:0000259" key="7">
    <source>
        <dbReference type="Pfam" id="PF00004"/>
    </source>
</evidence>
<dbReference type="InterPro" id="IPR027417">
    <property type="entry name" value="P-loop_NTPase"/>
</dbReference>
<dbReference type="EnsemblPlants" id="AUR62021765-RA">
    <property type="protein sequence ID" value="AUR62021765-RA:cds"/>
    <property type="gene ID" value="AUR62021765"/>
</dbReference>
<evidence type="ECO:0008006" key="12">
    <source>
        <dbReference type="Google" id="ProtNLM"/>
    </source>
</evidence>
<proteinExistence type="inferred from homology"/>
<dbReference type="Pfam" id="PF00004">
    <property type="entry name" value="AAA"/>
    <property type="match status" value="1"/>
</dbReference>
<reference evidence="10" key="1">
    <citation type="journal article" date="2017" name="Nature">
        <title>The genome of Chenopodium quinoa.</title>
        <authorList>
            <person name="Jarvis D.E."/>
            <person name="Ho Y.S."/>
            <person name="Lightfoot D.J."/>
            <person name="Schmoeckel S.M."/>
            <person name="Li B."/>
            <person name="Borm T.J.A."/>
            <person name="Ohyanagi H."/>
            <person name="Mineta K."/>
            <person name="Michell C.T."/>
            <person name="Saber N."/>
            <person name="Kharbatia N.M."/>
            <person name="Rupper R.R."/>
            <person name="Sharp A.R."/>
            <person name="Dally N."/>
            <person name="Boughton B.A."/>
            <person name="Woo Y.H."/>
            <person name="Gao G."/>
            <person name="Schijlen E.G.W.M."/>
            <person name="Guo X."/>
            <person name="Momin A.A."/>
            <person name="Negrao S."/>
            <person name="Al-Babili S."/>
            <person name="Gehring C."/>
            <person name="Roessner U."/>
            <person name="Jung C."/>
            <person name="Murphy K."/>
            <person name="Arold S.T."/>
            <person name="Gojobori T."/>
            <person name="van der Linden C.G."/>
            <person name="van Loo E.N."/>
            <person name="Jellen E.N."/>
            <person name="Maughan P.J."/>
            <person name="Tester M."/>
        </authorList>
    </citation>
    <scope>NUCLEOTIDE SEQUENCE [LARGE SCALE GENOMIC DNA]</scope>
    <source>
        <strain evidence="10">cv. PI 614886</strain>
    </source>
</reference>
<keyword evidence="5" id="KW-0175">Coiled coil</keyword>
<dbReference type="SUPFAM" id="SSF52540">
    <property type="entry name" value="P-loop containing nucleoside triphosphate hydrolases"/>
    <property type="match status" value="1"/>
</dbReference>
<dbReference type="Gene3D" id="6.10.280.40">
    <property type="match status" value="1"/>
</dbReference>
<evidence type="ECO:0000256" key="2">
    <source>
        <dbReference type="ARBA" id="ARBA00022801"/>
    </source>
</evidence>
<evidence type="ECO:0000256" key="5">
    <source>
        <dbReference type="SAM" id="Coils"/>
    </source>
</evidence>
<comment type="cofactor">
    <cofactor evidence="1">
        <name>Mg(2+)</name>
        <dbReference type="ChEBI" id="CHEBI:18420"/>
    </cofactor>
</comment>
<sequence>MAKHEQTPCKVGKHEFSNCIPHVFYVNSTKLRTLSTSPILSRYARQLFDVLSPYIHLYIDEFSNKVNLYKNDDFTSIQAYLAENGSKNAKRLRLPYLFGEKRILCMDVDKEMTDNFDGITVWWKFRSRKKTSKKGKYYELIFHKKHRELITGKYLDHVIKEGKNIIEKNRTRKLYLNKVGQSYNPESLWNAVEFNHPATFDTLALDPEKKREIIADRSLGIVSLFTRGLGRRGSGVTCFTLRKLLINTTSRSIIAIEDIDCSVDLTGKREESSKTGSVKSAGTLSQGRNRGSSVTLSGLLNFVDVICSSLGGERIIVFTTNSVAKLDSALIREGRMDKHIKLSYCGFEGFKVLAKNYLLIEEHSKFDAIKDLLEVTKITPADVDQDAKKAALEKRRMEKKAKEEAEAAAAQLQEVKETTNTKIEEAC</sequence>
<feature type="coiled-coil region" evidence="5">
    <location>
        <begin position="387"/>
        <end position="422"/>
    </location>
</feature>
<feature type="region of interest" description="Disordered" evidence="6">
    <location>
        <begin position="272"/>
        <end position="291"/>
    </location>
</feature>
<dbReference type="InterPro" id="IPR003960">
    <property type="entry name" value="ATPase_AAA_CS"/>
</dbReference>
<evidence type="ECO:0000256" key="6">
    <source>
        <dbReference type="SAM" id="MobiDB-lite"/>
    </source>
</evidence>
<feature type="domain" description="AAA-type ATPase N-terminal" evidence="8">
    <location>
        <begin position="39"/>
        <end position="125"/>
    </location>
</feature>
<evidence type="ECO:0000259" key="9">
    <source>
        <dbReference type="Pfam" id="PF25568"/>
    </source>
</evidence>
<feature type="domain" description="AAA+ ATPase At3g28540-like C-terminal" evidence="9">
    <location>
        <begin position="345"/>
        <end position="389"/>
    </location>
</feature>
<dbReference type="PANTHER" id="PTHR23070">
    <property type="entry name" value="BCS1 AAA-TYPE ATPASE"/>
    <property type="match status" value="1"/>
</dbReference>
<evidence type="ECO:0000256" key="1">
    <source>
        <dbReference type="ARBA" id="ARBA00001946"/>
    </source>
</evidence>
<dbReference type="Pfam" id="PF25568">
    <property type="entry name" value="AAA_lid_At3g28540"/>
    <property type="match status" value="1"/>
</dbReference>
<dbReference type="InterPro" id="IPR058017">
    <property type="entry name" value="At3g28540-like_C"/>
</dbReference>
<dbReference type="InterPro" id="IPR050747">
    <property type="entry name" value="Mitochondrial_chaperone_BCS1"/>
</dbReference>
<accession>A0A803M1D3</accession>
<dbReference type="Gramene" id="AUR62021765-RA">
    <property type="protein sequence ID" value="AUR62021765-RA:cds"/>
    <property type="gene ID" value="AUR62021765"/>
</dbReference>
<keyword evidence="11" id="KW-1185">Reference proteome</keyword>
<dbReference type="Proteomes" id="UP000596660">
    <property type="component" value="Unplaced"/>
</dbReference>
<keyword evidence="3" id="KW-0460">Magnesium</keyword>